<evidence type="ECO:0000256" key="1">
    <source>
        <dbReference type="SAM" id="SignalP"/>
    </source>
</evidence>
<accession>A0A7G5XKQ1</accession>
<dbReference type="Pfam" id="PF07661">
    <property type="entry name" value="MORN_2"/>
    <property type="match status" value="5"/>
</dbReference>
<dbReference type="InterPro" id="IPR013766">
    <property type="entry name" value="Thioredoxin_domain"/>
</dbReference>
<dbReference type="AlphaFoldDB" id="A0A7G5XKQ1"/>
<dbReference type="SUPFAM" id="SSF82185">
    <property type="entry name" value="Histone H3 K4-specific methyltransferase SET7/9 N-terminal domain"/>
    <property type="match status" value="2"/>
</dbReference>
<dbReference type="InterPro" id="IPR000866">
    <property type="entry name" value="AhpC/TSA"/>
</dbReference>
<feature type="signal peptide" evidence="1">
    <location>
        <begin position="1"/>
        <end position="21"/>
    </location>
</feature>
<keyword evidence="4" id="KW-1185">Reference proteome</keyword>
<gene>
    <name evidence="3" type="ORF">H4075_07685</name>
</gene>
<reference evidence="4" key="1">
    <citation type="submission" date="2020-08" db="EMBL/GenBank/DDBJ databases">
        <title>Lacibacter sp. S13-6-6 genome sequencing.</title>
        <authorList>
            <person name="Jin L."/>
        </authorList>
    </citation>
    <scope>NUCLEOTIDE SEQUENCE [LARGE SCALE GENOMIC DNA]</scope>
    <source>
        <strain evidence="4">S13-6-6</strain>
    </source>
</reference>
<dbReference type="Gene3D" id="3.40.30.10">
    <property type="entry name" value="Glutaredoxin"/>
    <property type="match status" value="1"/>
</dbReference>
<dbReference type="SUPFAM" id="SSF52833">
    <property type="entry name" value="Thioredoxin-like"/>
    <property type="match status" value="1"/>
</dbReference>
<dbReference type="Pfam" id="PF00578">
    <property type="entry name" value="AhpC-TSA"/>
    <property type="match status" value="1"/>
</dbReference>
<dbReference type="GO" id="GO:0016209">
    <property type="term" value="F:antioxidant activity"/>
    <property type="evidence" value="ECO:0007669"/>
    <property type="project" value="InterPro"/>
</dbReference>
<dbReference type="Gene3D" id="2.20.110.10">
    <property type="entry name" value="Histone H3 K4-specific methyltransferase SET7/9 N-terminal domain"/>
    <property type="match status" value="2"/>
</dbReference>
<keyword evidence="1" id="KW-0732">Signal</keyword>
<dbReference type="InterPro" id="IPR036249">
    <property type="entry name" value="Thioredoxin-like_sf"/>
</dbReference>
<name>A0A7G5XKQ1_9BACT</name>
<evidence type="ECO:0000259" key="2">
    <source>
        <dbReference type="PROSITE" id="PS51352"/>
    </source>
</evidence>
<proteinExistence type="predicted"/>
<protein>
    <submittedName>
        <fullName evidence="3">Redoxin domain-containing protein</fullName>
    </submittedName>
</protein>
<dbReference type="Gene3D" id="3.90.930.1">
    <property type="match status" value="1"/>
</dbReference>
<feature type="chain" id="PRO_5028950066" evidence="1">
    <location>
        <begin position="22"/>
        <end position="513"/>
    </location>
</feature>
<dbReference type="Proteomes" id="UP000515344">
    <property type="component" value="Chromosome"/>
</dbReference>
<sequence length="513" mass="58131">MLYRKLVPTILFVFSITLLQAQSTAGLPKAVLVNKTGNSVSTASISDFDNPIIVLTYSESWCAACVKLITELDNNYSTLGTASNVKIVAVNVDRSLTSSEVFSKASRWKNVEVLFDKSQELMKAMYTTKAPVIFFLDDNQQVIYTHTSYTLDVKKAYKLAGQIKRKEVQARKVFYDKDWFPSPEADAMYYRTISKKDDNSWVVNDYYKNGRLQMSGEATLAFPLVHKGKYQYYYQDGKLSGEENYVDNALNGRSMGYYNTGELQYEYNYVYGKLEGKWTKYHTNGKVANVGTYADGVATGVFYHYYESGKKRKETSWANGKMNGKCTGWYENGKLKFEALFENGEMSSSVDPKYFHENGKPAIEIKVTDGNKTVKYVDSKGIPFLEMQGTGNLFELTQFYSSGEILMKATMKDVNTVNGKYIAWYQNGQKKLEATFFNNEPSGKAMSWYENGTPKEKIDFTTNTKEYFDKQGNKVASIPDPSLNVQKGGRLDTKSISDNIYVIADFIKNDGKE</sequence>
<feature type="domain" description="Thioredoxin" evidence="2">
    <location>
        <begin position="21"/>
        <end position="168"/>
    </location>
</feature>
<dbReference type="KEGG" id="lacs:H4075_07685"/>
<dbReference type="RefSeq" id="WP_182805644.1">
    <property type="nucleotide sequence ID" value="NZ_CP060007.1"/>
</dbReference>
<dbReference type="InterPro" id="IPR011652">
    <property type="entry name" value="MORN_2"/>
</dbReference>
<evidence type="ECO:0000313" key="3">
    <source>
        <dbReference type="EMBL" id="QNA46054.1"/>
    </source>
</evidence>
<evidence type="ECO:0000313" key="4">
    <source>
        <dbReference type="Proteomes" id="UP000515344"/>
    </source>
</evidence>
<dbReference type="PROSITE" id="PS51352">
    <property type="entry name" value="THIOREDOXIN_2"/>
    <property type="match status" value="1"/>
</dbReference>
<dbReference type="EMBL" id="CP060007">
    <property type="protein sequence ID" value="QNA46054.1"/>
    <property type="molecule type" value="Genomic_DNA"/>
</dbReference>
<organism evidence="3 4">
    <name type="scientific">Lacibacter sediminis</name>
    <dbReference type="NCBI Taxonomy" id="2760713"/>
    <lineage>
        <taxon>Bacteria</taxon>
        <taxon>Pseudomonadati</taxon>
        <taxon>Bacteroidota</taxon>
        <taxon>Chitinophagia</taxon>
        <taxon>Chitinophagales</taxon>
        <taxon>Chitinophagaceae</taxon>
        <taxon>Lacibacter</taxon>
    </lineage>
</organism>
<dbReference type="GO" id="GO:0016491">
    <property type="term" value="F:oxidoreductase activity"/>
    <property type="evidence" value="ECO:0007669"/>
    <property type="project" value="InterPro"/>
</dbReference>